<protein>
    <recommendedName>
        <fullName evidence="3">CobQ/CobB/MinD/ParA nucleotide binding domain-containing protein</fullName>
    </recommendedName>
</protein>
<dbReference type="EMBL" id="LR593886">
    <property type="protein sequence ID" value="VTR93816.1"/>
    <property type="molecule type" value="Genomic_DNA"/>
</dbReference>
<evidence type="ECO:0000313" key="1">
    <source>
        <dbReference type="EMBL" id="VTR93816.1"/>
    </source>
</evidence>
<name>A0A6P2CZM9_9BACT</name>
<dbReference type="Gene3D" id="3.40.50.300">
    <property type="entry name" value="P-loop containing nucleotide triphosphate hydrolases"/>
    <property type="match status" value="1"/>
</dbReference>
<gene>
    <name evidence="1" type="ORF">SOIL9_38980</name>
</gene>
<dbReference type="PANTHER" id="PTHR32309:SF31">
    <property type="entry name" value="CAPSULAR EXOPOLYSACCHARIDE FAMILY"/>
    <property type="match status" value="1"/>
</dbReference>
<dbReference type="Proteomes" id="UP000464178">
    <property type="component" value="Chromosome"/>
</dbReference>
<accession>A0A6P2CZM9</accession>
<sequence>MSRVFSALTGSNVARSIASEEPRGDDDLFEIGAEDAPFVEIGGPSGPIFSAARAEAKKPEPVRSFPRIATPVVPPAPVPVPAPAPIPTATPVAEVPAASFLSVRFHDTVPRVTGRTGGPDAGLVALHFPDHAVSAEYRTLRDEVTKQLPGATSRTLMFTAATPQAGTTTVLLNLALTLARDGQRVLVADANFTRPGIANSLALRPAPGLAEVLGQHLPLPWALQPTPLPSLQALAAGEAHDGTAGAMGHDLPKLMVQLRQWFDWVLIDAGVWGVVPERDATCSSADAVYLVTREPDVERPEFAGLKAWVKQLGGSLRGYVTTRA</sequence>
<dbReference type="InterPro" id="IPR050445">
    <property type="entry name" value="Bact_polysacc_biosynth/exp"/>
</dbReference>
<dbReference type="PANTHER" id="PTHR32309">
    <property type="entry name" value="TYROSINE-PROTEIN KINASE"/>
    <property type="match status" value="1"/>
</dbReference>
<dbReference type="SUPFAM" id="SSF52540">
    <property type="entry name" value="P-loop containing nucleoside triphosphate hydrolases"/>
    <property type="match status" value="1"/>
</dbReference>
<proteinExistence type="predicted"/>
<keyword evidence="2" id="KW-1185">Reference proteome</keyword>
<organism evidence="1 2">
    <name type="scientific">Gemmata massiliana</name>
    <dbReference type="NCBI Taxonomy" id="1210884"/>
    <lineage>
        <taxon>Bacteria</taxon>
        <taxon>Pseudomonadati</taxon>
        <taxon>Planctomycetota</taxon>
        <taxon>Planctomycetia</taxon>
        <taxon>Gemmatales</taxon>
        <taxon>Gemmataceae</taxon>
        <taxon>Gemmata</taxon>
    </lineage>
</organism>
<reference evidence="1 2" key="1">
    <citation type="submission" date="2019-05" db="EMBL/GenBank/DDBJ databases">
        <authorList>
            <consortium name="Science for Life Laboratories"/>
        </authorList>
    </citation>
    <scope>NUCLEOTIDE SEQUENCE [LARGE SCALE GENOMIC DNA]</scope>
    <source>
        <strain evidence="1">Soil9</strain>
    </source>
</reference>
<dbReference type="InterPro" id="IPR027417">
    <property type="entry name" value="P-loop_NTPase"/>
</dbReference>
<dbReference type="KEGG" id="gms:SOIL9_38980"/>
<dbReference type="AlphaFoldDB" id="A0A6P2CZM9"/>
<evidence type="ECO:0000313" key="2">
    <source>
        <dbReference type="Proteomes" id="UP000464178"/>
    </source>
</evidence>
<evidence type="ECO:0008006" key="3">
    <source>
        <dbReference type="Google" id="ProtNLM"/>
    </source>
</evidence>
<dbReference type="RefSeq" id="WP_162668480.1">
    <property type="nucleotide sequence ID" value="NZ_LR593886.1"/>
</dbReference>